<dbReference type="EMBL" id="LAZR01003473">
    <property type="protein sequence ID" value="KKN17959.1"/>
    <property type="molecule type" value="Genomic_DNA"/>
</dbReference>
<accession>A0A0F9NJB7</accession>
<reference evidence="1" key="1">
    <citation type="journal article" date="2015" name="Nature">
        <title>Complex archaea that bridge the gap between prokaryotes and eukaryotes.</title>
        <authorList>
            <person name="Spang A."/>
            <person name="Saw J.H."/>
            <person name="Jorgensen S.L."/>
            <person name="Zaremba-Niedzwiedzka K."/>
            <person name="Martijn J."/>
            <person name="Lind A.E."/>
            <person name="van Eijk R."/>
            <person name="Schleper C."/>
            <person name="Guy L."/>
            <person name="Ettema T.J."/>
        </authorList>
    </citation>
    <scope>NUCLEOTIDE SEQUENCE</scope>
</reference>
<evidence type="ECO:0000313" key="1">
    <source>
        <dbReference type="EMBL" id="KKN17959.1"/>
    </source>
</evidence>
<gene>
    <name evidence="1" type="ORF">LCGC14_0960670</name>
</gene>
<dbReference type="AlphaFoldDB" id="A0A0F9NJB7"/>
<sequence>MKIKIYNEKKEKEYALKLFLSNDRIVLALADEEGNKISSSSLISIKSDMTLVRCRNINSTLGLPLTDDNQLKLEGE</sequence>
<protein>
    <submittedName>
        <fullName evidence="1">Uncharacterized protein</fullName>
    </submittedName>
</protein>
<comment type="caution">
    <text evidence="1">The sequence shown here is derived from an EMBL/GenBank/DDBJ whole genome shotgun (WGS) entry which is preliminary data.</text>
</comment>
<organism evidence="1">
    <name type="scientific">marine sediment metagenome</name>
    <dbReference type="NCBI Taxonomy" id="412755"/>
    <lineage>
        <taxon>unclassified sequences</taxon>
        <taxon>metagenomes</taxon>
        <taxon>ecological metagenomes</taxon>
    </lineage>
</organism>
<proteinExistence type="predicted"/>
<name>A0A0F9NJB7_9ZZZZ</name>